<dbReference type="PROSITE" id="PS50103">
    <property type="entry name" value="ZF_C3H1"/>
    <property type="match status" value="1"/>
</dbReference>
<feature type="compositionally biased region" description="Polar residues" evidence="2">
    <location>
        <begin position="543"/>
        <end position="556"/>
    </location>
</feature>
<feature type="domain" description="C3H1-type" evidence="3">
    <location>
        <begin position="324"/>
        <end position="351"/>
    </location>
</feature>
<feature type="region of interest" description="Disordered" evidence="2">
    <location>
        <begin position="541"/>
        <end position="567"/>
    </location>
</feature>
<evidence type="ECO:0000313" key="4">
    <source>
        <dbReference type="EMBL" id="RNF05840.1"/>
    </source>
</evidence>
<dbReference type="GO" id="GO:0008270">
    <property type="term" value="F:zinc ion binding"/>
    <property type="evidence" value="ECO:0007669"/>
    <property type="project" value="UniProtKB-KW"/>
</dbReference>
<protein>
    <submittedName>
        <fullName evidence="4">Putative zinc finger protein family member</fullName>
    </submittedName>
</protein>
<dbReference type="EMBL" id="MKGL01000124">
    <property type="protein sequence ID" value="RNF05840.1"/>
    <property type="molecule type" value="Genomic_DNA"/>
</dbReference>
<evidence type="ECO:0000313" key="5">
    <source>
        <dbReference type="Proteomes" id="UP000283634"/>
    </source>
</evidence>
<keyword evidence="1" id="KW-0862">Zinc</keyword>
<name>A0A422NK16_TRYRA</name>
<keyword evidence="5" id="KW-1185">Reference proteome</keyword>
<dbReference type="OMA" id="MWIISED"/>
<dbReference type="GeneID" id="40328240"/>
<keyword evidence="1" id="KW-0863">Zinc-finger</keyword>
<dbReference type="PANTHER" id="PTHR37035:SF7">
    <property type="entry name" value="C3H1-TYPE DOMAIN-CONTAINING PROTEIN"/>
    <property type="match status" value="1"/>
</dbReference>
<proteinExistence type="predicted"/>
<feature type="zinc finger region" description="C3H1-type" evidence="1">
    <location>
        <begin position="324"/>
        <end position="351"/>
    </location>
</feature>
<feature type="region of interest" description="Disordered" evidence="2">
    <location>
        <begin position="401"/>
        <end position="430"/>
    </location>
</feature>
<dbReference type="Proteomes" id="UP000283634">
    <property type="component" value="Unassembled WGS sequence"/>
</dbReference>
<evidence type="ECO:0000256" key="2">
    <source>
        <dbReference type="SAM" id="MobiDB-lite"/>
    </source>
</evidence>
<organism evidence="4 5">
    <name type="scientific">Trypanosoma rangeli</name>
    <dbReference type="NCBI Taxonomy" id="5698"/>
    <lineage>
        <taxon>Eukaryota</taxon>
        <taxon>Discoba</taxon>
        <taxon>Euglenozoa</taxon>
        <taxon>Kinetoplastea</taxon>
        <taxon>Metakinetoplastina</taxon>
        <taxon>Trypanosomatida</taxon>
        <taxon>Trypanosomatidae</taxon>
        <taxon>Trypanosoma</taxon>
        <taxon>Herpetosoma</taxon>
    </lineage>
</organism>
<dbReference type="RefSeq" id="XP_029238917.1">
    <property type="nucleotide sequence ID" value="XM_029381240.1"/>
</dbReference>
<reference evidence="4 5" key="1">
    <citation type="journal article" date="2018" name="BMC Genomics">
        <title>Genomic comparison of Trypanosoma conorhini and Trypanosoma rangeli to Trypanosoma cruzi strains of high and low virulence.</title>
        <authorList>
            <person name="Bradwell K.R."/>
            <person name="Koparde V.N."/>
            <person name="Matveyev A.V."/>
            <person name="Serrano M.G."/>
            <person name="Alves J.M."/>
            <person name="Parikh H."/>
            <person name="Huang B."/>
            <person name="Lee V."/>
            <person name="Espinosa-Alvarez O."/>
            <person name="Ortiz P.A."/>
            <person name="Costa-Martins A.G."/>
            <person name="Teixeira M.M."/>
            <person name="Buck G.A."/>
        </authorList>
    </citation>
    <scope>NUCLEOTIDE SEQUENCE [LARGE SCALE GENOMIC DNA]</scope>
    <source>
        <strain evidence="4 5">AM80</strain>
    </source>
</reference>
<evidence type="ECO:0000256" key="1">
    <source>
        <dbReference type="PROSITE-ProRule" id="PRU00723"/>
    </source>
</evidence>
<dbReference type="InterPro" id="IPR053125">
    <property type="entry name" value="RNA-bd_mRNA_stabilization_reg"/>
</dbReference>
<accession>A0A422NK16</accession>
<gene>
    <name evidence="4" type="ORF">TraAM80_04307</name>
</gene>
<sequence length="666" mass="72988">MFVSDPFHQNFTLGTGGNPPGAASPLMMMCGVYPESNGAASAHVNQPSIAANTTAVRQCHYGFPMNGFGAPLPAPQEEEGETEGQYMSVDNHWKAPASVHPAAASASAGWQIFFGAQRPTSGAGNCNSMRSCDAFQESQSIRVGNRNDVHVHPECLATKPQEMLLWLQEKECEFRQTRLQDKEKLFRVFCADLKEVVEVPIYALRFTKGLYVDPSLRARRMRSGHQNQFAMMASQFPTACGLFSEDPSLCKWERWCNQVHIEKGWMHTKKRKFEAWSNALERRFNGFPPDYLFPVHDPQLKSTLCLPKACIAGFSRGLFQGSAKKVPSVCMLFQRGRCTANSCCNQIHVDPAYLQLHRCWVCNSDKLTEKKRIELWEQMESLLASLSSRCKRDAIDKNDLSDSARKLNPNTQPFVLSPPPSKATEEMTVETSTIKRVRINPDACTRKGDGSGTESLDFCQPSRAVMSGPVLMEEPALYFPPVRSPDTPVIARPHQQKQDSLHTHISTNGTSSSNSRLRTTTAAGKILPLGEFFPIVDGDERSQSSLQASHSNISHASRSHRHTNNPYTLGGSSSCAALPSFGWVQPVRSAGNSVTTISTSYIGADASGSTVNVGCGMRTKADPSPGASVIVSALFPAYHDPDRSLHASAPNQPWNGSGSVGAKTME</sequence>
<feature type="region of interest" description="Disordered" evidence="2">
    <location>
        <begin position="484"/>
        <end position="517"/>
    </location>
</feature>
<evidence type="ECO:0000259" key="3">
    <source>
        <dbReference type="PROSITE" id="PS50103"/>
    </source>
</evidence>
<dbReference type="AlphaFoldDB" id="A0A422NK16"/>
<comment type="caution">
    <text evidence="4">The sequence shown here is derived from an EMBL/GenBank/DDBJ whole genome shotgun (WGS) entry which is preliminary data.</text>
</comment>
<dbReference type="OrthoDB" id="272976at2759"/>
<dbReference type="PANTHER" id="PTHR37035">
    <property type="entry name" value="C3H1-TYPE DOMAIN-CONTAINING PROTEIN-RELATED"/>
    <property type="match status" value="1"/>
</dbReference>
<keyword evidence="1" id="KW-0479">Metal-binding</keyword>
<feature type="compositionally biased region" description="Low complexity" evidence="2">
    <location>
        <begin position="506"/>
        <end position="517"/>
    </location>
</feature>
<dbReference type="InterPro" id="IPR000571">
    <property type="entry name" value="Znf_CCCH"/>
</dbReference>
<feature type="region of interest" description="Disordered" evidence="2">
    <location>
        <begin position="644"/>
        <end position="666"/>
    </location>
</feature>